<reference evidence="2 3" key="1">
    <citation type="journal article" date="2013" name="Nature">
        <title>The genomes of four tapeworm species reveal adaptations to parasitism.</title>
        <authorList>
            <person name="Tsai I.J."/>
            <person name="Zarowiecki M."/>
            <person name="Holroyd N."/>
            <person name="Garciarrubio A."/>
            <person name="Sanchez-Flores A."/>
            <person name="Brooks K.L."/>
            <person name="Tracey A."/>
            <person name="Bobes R.J."/>
            <person name="Fragoso G."/>
            <person name="Sciutto E."/>
            <person name="Aslett M."/>
            <person name="Beasley H."/>
            <person name="Bennett H.M."/>
            <person name="Cai J."/>
            <person name="Camicia F."/>
            <person name="Clark R."/>
            <person name="Cucher M."/>
            <person name="De Silva N."/>
            <person name="Day T.A."/>
            <person name="Deplazes P."/>
            <person name="Estrada K."/>
            <person name="Fernandez C."/>
            <person name="Holland P.W."/>
            <person name="Hou J."/>
            <person name="Hu S."/>
            <person name="Huckvale T."/>
            <person name="Hung S.S."/>
            <person name="Kamenetzky L."/>
            <person name="Keane J.A."/>
            <person name="Kiss F."/>
            <person name="Koziol U."/>
            <person name="Lambert O."/>
            <person name="Liu K."/>
            <person name="Luo X."/>
            <person name="Luo Y."/>
            <person name="Macchiaroli N."/>
            <person name="Nichol S."/>
            <person name="Paps J."/>
            <person name="Parkinson J."/>
            <person name="Pouchkina-Stantcheva N."/>
            <person name="Riddiford N."/>
            <person name="Rosenzvit M."/>
            <person name="Salinas G."/>
            <person name="Wasmuth J.D."/>
            <person name="Zamanian M."/>
            <person name="Zheng Y."/>
            <person name="Cai X."/>
            <person name="Soberon X."/>
            <person name="Olson P.D."/>
            <person name="Laclette J.P."/>
            <person name="Brehm K."/>
            <person name="Berriman M."/>
            <person name="Garciarrubio A."/>
            <person name="Bobes R.J."/>
            <person name="Fragoso G."/>
            <person name="Sanchez-Flores A."/>
            <person name="Estrada K."/>
            <person name="Cevallos M.A."/>
            <person name="Morett E."/>
            <person name="Gonzalez V."/>
            <person name="Portillo T."/>
            <person name="Ochoa-Leyva A."/>
            <person name="Jose M.V."/>
            <person name="Sciutto E."/>
            <person name="Landa A."/>
            <person name="Jimenez L."/>
            <person name="Valdes V."/>
            <person name="Carrero J.C."/>
            <person name="Larralde C."/>
            <person name="Morales-Montor J."/>
            <person name="Limon-Lason J."/>
            <person name="Soberon X."/>
            <person name="Laclette J.P."/>
        </authorList>
    </citation>
    <scope>NUCLEOTIDE SEQUENCE [LARGE SCALE GENOMIC DNA]</scope>
</reference>
<evidence type="ECO:0000256" key="1">
    <source>
        <dbReference type="SAM" id="MobiDB-lite"/>
    </source>
</evidence>
<proteinExistence type="predicted"/>
<reference evidence="4" key="3">
    <citation type="submission" date="2020-10" db="UniProtKB">
        <authorList>
            <consortium name="WormBaseParasite"/>
        </authorList>
    </citation>
    <scope>IDENTIFICATION</scope>
</reference>
<organism evidence="2">
    <name type="scientific">Echinococcus granulosus</name>
    <name type="common">Hydatid tapeworm</name>
    <dbReference type="NCBI Taxonomy" id="6210"/>
    <lineage>
        <taxon>Eukaryota</taxon>
        <taxon>Metazoa</taxon>
        <taxon>Spiralia</taxon>
        <taxon>Lophotrochozoa</taxon>
        <taxon>Platyhelminthes</taxon>
        <taxon>Cestoda</taxon>
        <taxon>Eucestoda</taxon>
        <taxon>Cyclophyllidea</taxon>
        <taxon>Taeniidae</taxon>
        <taxon>Echinococcus</taxon>
        <taxon>Echinococcus granulosus group</taxon>
    </lineage>
</organism>
<evidence type="ECO:0000313" key="3">
    <source>
        <dbReference type="Proteomes" id="UP000492820"/>
    </source>
</evidence>
<protein>
    <submittedName>
        <fullName evidence="2 4">Uncharacterized protein</fullName>
    </submittedName>
</protein>
<gene>
    <name evidence="4" type="primary">EGR_05813</name>
    <name evidence="2" type="ORF">EgrG_002025400</name>
</gene>
<dbReference type="AlphaFoldDB" id="A0A068WWH5"/>
<feature type="region of interest" description="Disordered" evidence="1">
    <location>
        <begin position="1"/>
        <end position="23"/>
    </location>
</feature>
<evidence type="ECO:0000313" key="4">
    <source>
        <dbReference type="WBParaSite" id="EgrG_002025400"/>
    </source>
</evidence>
<sequence>MDSEIMEGENGKKGNIRSKENDIEGEVGSWRLSKFALEKAHAETMEENSENSVDIAGEGKSEQLMEIVVSSRVNLGSQVVGDKSVKQNEAISGEGEKEVQDETNSKFVEIVDFNHNEVAPFVEEEDNFVVGPALLCEIEVSPEETVAQNHFVLSENWKQIESPLVEVAKIENHNKVKSTDNAPVGVVTEALEEVYTKLQL</sequence>
<evidence type="ECO:0000313" key="2">
    <source>
        <dbReference type="EMBL" id="CDS22065.1"/>
    </source>
</evidence>
<dbReference type="EMBL" id="LK028585">
    <property type="protein sequence ID" value="CDS22065.1"/>
    <property type="molecule type" value="Genomic_DNA"/>
</dbReference>
<feature type="compositionally biased region" description="Basic and acidic residues" evidence="1">
    <location>
        <begin position="9"/>
        <end position="22"/>
    </location>
</feature>
<accession>A0A068WWH5</accession>
<dbReference type="Proteomes" id="UP000492820">
    <property type="component" value="Unassembled WGS sequence"/>
</dbReference>
<name>A0A068WWH5_ECHGR</name>
<dbReference type="WBParaSite" id="EgrG_002025400">
    <property type="protein sequence ID" value="EgrG_002025400"/>
    <property type="gene ID" value="EgrG_002025400"/>
</dbReference>
<reference evidence="2" key="2">
    <citation type="submission" date="2014-06" db="EMBL/GenBank/DDBJ databases">
        <authorList>
            <person name="Aslett M."/>
        </authorList>
    </citation>
    <scope>NUCLEOTIDE SEQUENCE</scope>
</reference>